<dbReference type="InterPro" id="IPR050248">
    <property type="entry name" value="Polysacc_deacetylase_ArnD"/>
</dbReference>
<dbReference type="GO" id="GO:0005975">
    <property type="term" value="P:carbohydrate metabolic process"/>
    <property type="evidence" value="ECO:0007669"/>
    <property type="project" value="InterPro"/>
</dbReference>
<evidence type="ECO:0000313" key="4">
    <source>
        <dbReference type="Proteomes" id="UP000186102"/>
    </source>
</evidence>
<dbReference type="Proteomes" id="UP000186102">
    <property type="component" value="Unassembled WGS sequence"/>
</dbReference>
<keyword evidence="4" id="KW-1185">Reference proteome</keyword>
<dbReference type="CDD" id="cd10917">
    <property type="entry name" value="CE4_NodB_like_6s_7s"/>
    <property type="match status" value="1"/>
</dbReference>
<evidence type="ECO:0000313" key="3">
    <source>
        <dbReference type="EMBL" id="OLN28434.1"/>
    </source>
</evidence>
<dbReference type="PROSITE" id="PS51677">
    <property type="entry name" value="NODB"/>
    <property type="match status" value="1"/>
</dbReference>
<dbReference type="STRING" id="1888891.DSOL_4083"/>
<name>A0A1Q8QM63_9FIRM</name>
<dbReference type="InterPro" id="IPR011330">
    <property type="entry name" value="Glyco_hydro/deAcase_b/a-brl"/>
</dbReference>
<organism evidence="3 4">
    <name type="scientific">Desulfosporosinus metallidurans</name>
    <dbReference type="NCBI Taxonomy" id="1888891"/>
    <lineage>
        <taxon>Bacteria</taxon>
        <taxon>Bacillati</taxon>
        <taxon>Bacillota</taxon>
        <taxon>Clostridia</taxon>
        <taxon>Eubacteriales</taxon>
        <taxon>Desulfitobacteriaceae</taxon>
        <taxon>Desulfosporosinus</taxon>
    </lineage>
</organism>
<dbReference type="GO" id="GO:0016810">
    <property type="term" value="F:hydrolase activity, acting on carbon-nitrogen (but not peptide) bonds"/>
    <property type="evidence" value="ECO:0007669"/>
    <property type="project" value="InterPro"/>
</dbReference>
<protein>
    <submittedName>
        <fullName evidence="3">Peptidoglycan N-acetylglucosamine deacetylase</fullName>
    </submittedName>
</protein>
<feature type="transmembrane region" description="Helical" evidence="1">
    <location>
        <begin position="12"/>
        <end position="32"/>
    </location>
</feature>
<gene>
    <name evidence="3" type="ORF">DSOL_4083</name>
</gene>
<keyword evidence="1" id="KW-0472">Membrane</keyword>
<reference evidence="3 4" key="1">
    <citation type="submission" date="2016-09" db="EMBL/GenBank/DDBJ databases">
        <title>Complete genome of Desulfosporosinus sp. OL.</title>
        <authorList>
            <person name="Mardanov A."/>
            <person name="Beletsky A."/>
            <person name="Panova A."/>
            <person name="Karnachuk O."/>
            <person name="Ravin N."/>
        </authorList>
    </citation>
    <scope>NUCLEOTIDE SEQUENCE [LARGE SCALE GENOMIC DNA]</scope>
    <source>
        <strain evidence="3 4">OL</strain>
    </source>
</reference>
<dbReference type="AlphaFoldDB" id="A0A1Q8QM63"/>
<keyword evidence="1" id="KW-0812">Transmembrane</keyword>
<evidence type="ECO:0000256" key="1">
    <source>
        <dbReference type="SAM" id="Phobius"/>
    </source>
</evidence>
<dbReference type="OrthoDB" id="61520at2"/>
<sequence>MKILVLRRPKITFIISFVILAISLTYVLWLGVVPSLEPIPTNFIDQTQEKVVVLTFDDGPDPAYTGPILDILKKKQVGATFFVLGECVEANPDLLRRMLKEGHEIGNHGYTHDYSQRYSQSKTLDEIRRTDKAVYAATGIHTYFYRPPGGFTLKSQTEIINRNGYEVILWSADSRDWRKPGVNRIKKNVLSNVFPGAIVLFHDGGGMRSQTVKALEQVIDQLRVNGYRFVTLRELFHLDSKPRT</sequence>
<dbReference type="RefSeq" id="WP_075366478.1">
    <property type="nucleotide sequence ID" value="NZ_MLBF01000043.1"/>
</dbReference>
<dbReference type="SUPFAM" id="SSF88713">
    <property type="entry name" value="Glycoside hydrolase/deacetylase"/>
    <property type="match status" value="1"/>
</dbReference>
<dbReference type="Gene3D" id="3.20.20.370">
    <property type="entry name" value="Glycoside hydrolase/deacetylase"/>
    <property type="match status" value="1"/>
</dbReference>
<evidence type="ECO:0000259" key="2">
    <source>
        <dbReference type="PROSITE" id="PS51677"/>
    </source>
</evidence>
<comment type="caution">
    <text evidence="3">The sequence shown here is derived from an EMBL/GenBank/DDBJ whole genome shotgun (WGS) entry which is preliminary data.</text>
</comment>
<dbReference type="EMBL" id="MLBF01000043">
    <property type="protein sequence ID" value="OLN28434.1"/>
    <property type="molecule type" value="Genomic_DNA"/>
</dbReference>
<accession>A0A1Q8QM63</accession>
<dbReference type="Pfam" id="PF01522">
    <property type="entry name" value="Polysacc_deac_1"/>
    <property type="match status" value="1"/>
</dbReference>
<proteinExistence type="predicted"/>
<dbReference type="InterPro" id="IPR002509">
    <property type="entry name" value="NODB_dom"/>
</dbReference>
<keyword evidence="1" id="KW-1133">Transmembrane helix</keyword>
<dbReference type="PANTHER" id="PTHR10587">
    <property type="entry name" value="GLYCOSYL TRANSFERASE-RELATED"/>
    <property type="match status" value="1"/>
</dbReference>
<feature type="domain" description="NodB homology" evidence="2">
    <location>
        <begin position="50"/>
        <end position="230"/>
    </location>
</feature>